<feature type="transmembrane region" description="Helical" evidence="1">
    <location>
        <begin position="151"/>
        <end position="172"/>
    </location>
</feature>
<evidence type="ECO:0000256" key="1">
    <source>
        <dbReference type="SAM" id="Phobius"/>
    </source>
</evidence>
<sequence length="252" mass="26126">MNGFTALLGKEFREILRTWRIWVLPGFLIFNALSGPASAKLSRELMSSVLGPDAAKGMPAPTFWDSWSQWTKNLSPTILLVILVSMAGLVCGEVAQGTAVLVLTKPVSRTAFVLAKFTAAMVFVAAATALGTMVTWGLTEVLFDGVQAVPLWRATALWLAAAACCLAVALLASSALPSTLGAAGAGLASLIVISLLGLWGPLARNSVVGLPGLAVRAGAGDPVQVLWPVASAVVVTALLLALAVRVLGRREI</sequence>
<feature type="transmembrane region" description="Helical" evidence="1">
    <location>
        <begin position="21"/>
        <end position="39"/>
    </location>
</feature>
<feature type="transmembrane region" description="Helical" evidence="1">
    <location>
        <begin position="225"/>
        <end position="247"/>
    </location>
</feature>
<dbReference type="Pfam" id="PF12679">
    <property type="entry name" value="ABC2_membrane_2"/>
    <property type="match status" value="1"/>
</dbReference>
<keyword evidence="1" id="KW-1133">Transmembrane helix</keyword>
<reference evidence="2 3" key="1">
    <citation type="submission" date="2017-02" db="EMBL/GenBank/DDBJ databases">
        <authorList>
            <person name="Peterson S.W."/>
        </authorList>
    </citation>
    <scope>NUCLEOTIDE SEQUENCE [LARGE SCALE GENOMIC DNA]</scope>
    <source>
        <strain evidence="2 3">LSP_Lj1</strain>
    </source>
</reference>
<dbReference type="GO" id="GO:0005886">
    <property type="term" value="C:plasma membrane"/>
    <property type="evidence" value="ECO:0007669"/>
    <property type="project" value="UniProtKB-SubCell"/>
</dbReference>
<keyword evidence="3" id="KW-1185">Reference proteome</keyword>
<dbReference type="PANTHER" id="PTHR37305:SF1">
    <property type="entry name" value="MEMBRANE PROTEIN"/>
    <property type="match status" value="1"/>
</dbReference>
<dbReference type="STRING" id="1255658.FM114_14250"/>
<organism evidence="2 3">
    <name type="scientific">Luteococcus japonicus LSP_Lj1</name>
    <dbReference type="NCBI Taxonomy" id="1255658"/>
    <lineage>
        <taxon>Bacteria</taxon>
        <taxon>Bacillati</taxon>
        <taxon>Actinomycetota</taxon>
        <taxon>Actinomycetes</taxon>
        <taxon>Propionibacteriales</taxon>
        <taxon>Propionibacteriaceae</taxon>
        <taxon>Luteococcus</taxon>
    </lineage>
</organism>
<dbReference type="AlphaFoldDB" id="A0A1R4KGF4"/>
<keyword evidence="1" id="KW-0472">Membrane</keyword>
<feature type="transmembrane region" description="Helical" evidence="1">
    <location>
        <begin position="78"/>
        <end position="102"/>
    </location>
</feature>
<dbReference type="EMBL" id="FUKQ01000052">
    <property type="protein sequence ID" value="SJN43359.1"/>
    <property type="molecule type" value="Genomic_DNA"/>
</dbReference>
<accession>A0A1R4KGF4</accession>
<evidence type="ECO:0000313" key="2">
    <source>
        <dbReference type="EMBL" id="SJN43359.1"/>
    </source>
</evidence>
<dbReference type="GO" id="GO:0140359">
    <property type="term" value="F:ABC-type transporter activity"/>
    <property type="evidence" value="ECO:0007669"/>
    <property type="project" value="InterPro"/>
</dbReference>
<gene>
    <name evidence="2" type="ORF">FM114_14250</name>
</gene>
<feature type="transmembrane region" description="Helical" evidence="1">
    <location>
        <begin position="179"/>
        <end position="200"/>
    </location>
</feature>
<feature type="transmembrane region" description="Helical" evidence="1">
    <location>
        <begin position="114"/>
        <end position="139"/>
    </location>
</feature>
<dbReference type="RefSeq" id="WP_094765803.1">
    <property type="nucleotide sequence ID" value="NZ_FUKQ01000052.1"/>
</dbReference>
<dbReference type="OrthoDB" id="4187110at2"/>
<proteinExistence type="predicted"/>
<evidence type="ECO:0000313" key="3">
    <source>
        <dbReference type="Proteomes" id="UP000188342"/>
    </source>
</evidence>
<name>A0A1R4KGF4_9ACTN</name>
<dbReference type="Proteomes" id="UP000188342">
    <property type="component" value="Unassembled WGS sequence"/>
</dbReference>
<keyword evidence="1" id="KW-0812">Transmembrane</keyword>
<protein>
    <submittedName>
        <fullName evidence="2">Membrane protein, putative</fullName>
    </submittedName>
</protein>
<dbReference type="PANTHER" id="PTHR37305">
    <property type="entry name" value="INTEGRAL MEMBRANE PROTEIN-RELATED"/>
    <property type="match status" value="1"/>
</dbReference>